<evidence type="ECO:0000256" key="5">
    <source>
        <dbReference type="ARBA" id="ARBA00022801"/>
    </source>
</evidence>
<evidence type="ECO:0000256" key="4">
    <source>
        <dbReference type="ARBA" id="ARBA00022723"/>
    </source>
</evidence>
<dbReference type="GO" id="GO:0090729">
    <property type="term" value="F:toxin activity"/>
    <property type="evidence" value="ECO:0007669"/>
    <property type="project" value="UniProtKB-KW"/>
</dbReference>
<evidence type="ECO:0000256" key="7">
    <source>
        <dbReference type="ARBA" id="ARBA00038093"/>
    </source>
</evidence>
<dbReference type="Gene3D" id="3.40.50.1010">
    <property type="entry name" value="5'-nuclease"/>
    <property type="match status" value="1"/>
</dbReference>
<dbReference type="AlphaFoldDB" id="A0A317NE95"/>
<keyword evidence="5 8" id="KW-0378">Hydrolase</keyword>
<evidence type="ECO:0000259" key="9">
    <source>
        <dbReference type="Pfam" id="PF01850"/>
    </source>
</evidence>
<feature type="binding site" evidence="8">
    <location>
        <position position="10"/>
    </location>
    <ligand>
        <name>Mg(2+)</name>
        <dbReference type="ChEBI" id="CHEBI:18420"/>
    </ligand>
</feature>
<keyword evidence="2 8" id="KW-1277">Toxin-antitoxin system</keyword>
<evidence type="ECO:0000256" key="3">
    <source>
        <dbReference type="ARBA" id="ARBA00022722"/>
    </source>
</evidence>
<comment type="caution">
    <text evidence="10">The sequence shown here is derived from an EMBL/GenBank/DDBJ whole genome shotgun (WGS) entry which is preliminary data.</text>
</comment>
<dbReference type="Pfam" id="PF01850">
    <property type="entry name" value="PIN"/>
    <property type="match status" value="1"/>
</dbReference>
<dbReference type="GO" id="GO:0000287">
    <property type="term" value="F:magnesium ion binding"/>
    <property type="evidence" value="ECO:0007669"/>
    <property type="project" value="UniProtKB-UniRule"/>
</dbReference>
<evidence type="ECO:0000256" key="2">
    <source>
        <dbReference type="ARBA" id="ARBA00022649"/>
    </source>
</evidence>
<dbReference type="HAMAP" id="MF_00265">
    <property type="entry name" value="VapC_Nob1"/>
    <property type="match status" value="1"/>
</dbReference>
<comment type="cofactor">
    <cofactor evidence="1 8">
        <name>Mg(2+)</name>
        <dbReference type="ChEBI" id="CHEBI:18420"/>
    </cofactor>
</comment>
<comment type="similarity">
    <text evidence="7 8">Belongs to the PINc/VapC protein family.</text>
</comment>
<evidence type="ECO:0000313" key="11">
    <source>
        <dbReference type="Proteomes" id="UP000246410"/>
    </source>
</evidence>
<reference evidence="10 11" key="1">
    <citation type="submission" date="2018-05" db="EMBL/GenBank/DDBJ databases">
        <title>Genomic Encyclopedia of Type Strains, Phase IV (KMG-IV): sequencing the most valuable type-strain genomes for metagenomic binning, comparative biology and taxonomic classification.</title>
        <authorList>
            <person name="Goeker M."/>
        </authorList>
    </citation>
    <scope>NUCLEOTIDE SEQUENCE [LARGE SCALE GENOMIC DNA]</scope>
    <source>
        <strain evidence="10 11">DSM 44717</strain>
    </source>
</reference>
<dbReference type="SUPFAM" id="SSF88723">
    <property type="entry name" value="PIN domain-like"/>
    <property type="match status" value="1"/>
</dbReference>
<dbReference type="RefSeq" id="WP_110039027.1">
    <property type="nucleotide sequence ID" value="NZ_QGTL01000007.1"/>
</dbReference>
<evidence type="ECO:0000256" key="6">
    <source>
        <dbReference type="ARBA" id="ARBA00022842"/>
    </source>
</evidence>
<feature type="binding site" evidence="8">
    <location>
        <position position="99"/>
    </location>
    <ligand>
        <name>Mg(2+)</name>
        <dbReference type="ChEBI" id="CHEBI:18420"/>
    </ligand>
</feature>
<dbReference type="InterPro" id="IPR050556">
    <property type="entry name" value="Type_II_TA_system_RNase"/>
</dbReference>
<dbReference type="PANTHER" id="PTHR33653:SF1">
    <property type="entry name" value="RIBONUCLEASE VAPC2"/>
    <property type="match status" value="1"/>
</dbReference>
<keyword evidence="4 8" id="KW-0479">Metal-binding</keyword>
<keyword evidence="11" id="KW-1185">Reference proteome</keyword>
<feature type="domain" description="PIN" evidence="9">
    <location>
        <begin position="7"/>
        <end position="124"/>
    </location>
</feature>
<dbReference type="InterPro" id="IPR029060">
    <property type="entry name" value="PIN-like_dom_sf"/>
</dbReference>
<evidence type="ECO:0000256" key="8">
    <source>
        <dbReference type="HAMAP-Rule" id="MF_00265"/>
    </source>
</evidence>
<name>A0A317NE95_9NOCA</name>
<dbReference type="InterPro" id="IPR022907">
    <property type="entry name" value="VapC_family"/>
</dbReference>
<keyword evidence="6 8" id="KW-0460">Magnesium</keyword>
<dbReference type="GO" id="GO:0004540">
    <property type="term" value="F:RNA nuclease activity"/>
    <property type="evidence" value="ECO:0007669"/>
    <property type="project" value="InterPro"/>
</dbReference>
<dbReference type="PANTHER" id="PTHR33653">
    <property type="entry name" value="RIBONUCLEASE VAPC2"/>
    <property type="match status" value="1"/>
</dbReference>
<protein>
    <recommendedName>
        <fullName evidence="8">Ribonuclease VapC</fullName>
        <shortName evidence="8">RNase VapC</shortName>
        <ecNumber evidence="8">3.1.-.-</ecNumber>
    </recommendedName>
    <alternativeName>
        <fullName evidence="8">Toxin VapC</fullName>
    </alternativeName>
</protein>
<dbReference type="Proteomes" id="UP000246410">
    <property type="component" value="Unassembled WGS sequence"/>
</dbReference>
<dbReference type="EC" id="3.1.-.-" evidence="8"/>
<sequence>MAVTARYLLDTSAAARMPHKKVAAELAPLIKAGLVATCAPLDSEALDSARNPTEYEEIRSRRREAYEYLPTNDEHWHSAFVIQRELARSGRHRAVGIHDLLAAVVAVEHRLVLVHYDADFEAVASIVDLNHRWIAPRGTLGTS</sequence>
<dbReference type="InterPro" id="IPR002716">
    <property type="entry name" value="PIN_dom"/>
</dbReference>
<keyword evidence="3 8" id="KW-0540">Nuclease</keyword>
<keyword evidence="8" id="KW-0800">Toxin</keyword>
<accession>A0A317NE95</accession>
<proteinExistence type="inferred from homology"/>
<dbReference type="EMBL" id="QGTL01000007">
    <property type="protein sequence ID" value="PWV73422.1"/>
    <property type="molecule type" value="Genomic_DNA"/>
</dbReference>
<evidence type="ECO:0000256" key="1">
    <source>
        <dbReference type="ARBA" id="ARBA00001946"/>
    </source>
</evidence>
<evidence type="ECO:0000313" key="10">
    <source>
        <dbReference type="EMBL" id="PWV73422.1"/>
    </source>
</evidence>
<organism evidence="10 11">
    <name type="scientific">Nocardia neocaledoniensis</name>
    <dbReference type="NCBI Taxonomy" id="236511"/>
    <lineage>
        <taxon>Bacteria</taxon>
        <taxon>Bacillati</taxon>
        <taxon>Actinomycetota</taxon>
        <taxon>Actinomycetes</taxon>
        <taxon>Mycobacteriales</taxon>
        <taxon>Nocardiaceae</taxon>
        <taxon>Nocardia</taxon>
    </lineage>
</organism>
<dbReference type="GO" id="GO:0016787">
    <property type="term" value="F:hydrolase activity"/>
    <property type="evidence" value="ECO:0007669"/>
    <property type="project" value="UniProtKB-KW"/>
</dbReference>
<comment type="function">
    <text evidence="8">Toxic component of a toxin-antitoxin (TA) system. An RNase.</text>
</comment>
<gene>
    <name evidence="8" type="primary">vapC</name>
    <name evidence="10" type="ORF">DFR69_10748</name>
</gene>